<name>A0A1I1EZJ6_BREAD</name>
<dbReference type="PANTHER" id="PTHR30244:SF34">
    <property type="entry name" value="DTDP-4-AMINO-4,6-DIDEOXYGALACTOSE TRANSAMINASE"/>
    <property type="match status" value="1"/>
</dbReference>
<dbReference type="Pfam" id="PF01041">
    <property type="entry name" value="DegT_DnrJ_EryC1"/>
    <property type="match status" value="1"/>
</dbReference>
<reference evidence="6" key="1">
    <citation type="submission" date="2016-10" db="EMBL/GenBank/DDBJ databases">
        <authorList>
            <person name="Varghese N."/>
            <person name="Submissions S."/>
        </authorList>
    </citation>
    <scope>NUCLEOTIDE SEQUENCE [LARGE SCALE GENOMIC DNA]</scope>
    <source>
        <strain evidence="6">ATCC 43811</strain>
    </source>
</reference>
<evidence type="ECO:0000313" key="5">
    <source>
        <dbReference type="EMBL" id="SFB92156.1"/>
    </source>
</evidence>
<accession>A0A1I1EZJ6</accession>
<organism evidence="5 6">
    <name type="scientific">Brevinema andersonii</name>
    <dbReference type="NCBI Taxonomy" id="34097"/>
    <lineage>
        <taxon>Bacteria</taxon>
        <taxon>Pseudomonadati</taxon>
        <taxon>Spirochaetota</taxon>
        <taxon>Spirochaetia</taxon>
        <taxon>Brevinematales</taxon>
        <taxon>Brevinemataceae</taxon>
        <taxon>Brevinema</taxon>
    </lineage>
</organism>
<dbReference type="OrthoDB" id="9810913at2"/>
<dbReference type="EMBL" id="FOKY01000021">
    <property type="protein sequence ID" value="SFB92156.1"/>
    <property type="molecule type" value="Genomic_DNA"/>
</dbReference>
<dbReference type="STRING" id="34097.SAMN02745150_01329"/>
<dbReference type="InterPro" id="IPR015424">
    <property type="entry name" value="PyrdxlP-dep_Trfase"/>
</dbReference>
<dbReference type="PANTHER" id="PTHR30244">
    <property type="entry name" value="TRANSAMINASE"/>
    <property type="match status" value="1"/>
</dbReference>
<evidence type="ECO:0000313" key="6">
    <source>
        <dbReference type="Proteomes" id="UP000240042"/>
    </source>
</evidence>
<protein>
    <submittedName>
        <fullName evidence="5">CDP-6-deoxy-D-xylo-4-hexulose-3-dehydrase</fullName>
    </submittedName>
</protein>
<keyword evidence="2 4" id="KW-0663">Pyridoxal phosphate</keyword>
<dbReference type="Gene3D" id="3.40.640.10">
    <property type="entry name" value="Type I PLP-dependent aspartate aminotransferase-like (Major domain)"/>
    <property type="match status" value="1"/>
</dbReference>
<dbReference type="GO" id="GO:0000271">
    <property type="term" value="P:polysaccharide biosynthetic process"/>
    <property type="evidence" value="ECO:0007669"/>
    <property type="project" value="TreeGrafter"/>
</dbReference>
<dbReference type="GO" id="GO:0008483">
    <property type="term" value="F:transaminase activity"/>
    <property type="evidence" value="ECO:0007669"/>
    <property type="project" value="TreeGrafter"/>
</dbReference>
<dbReference type="Gene3D" id="3.90.1150.10">
    <property type="entry name" value="Aspartate Aminotransferase, domain 1"/>
    <property type="match status" value="1"/>
</dbReference>
<evidence type="ECO:0000256" key="1">
    <source>
        <dbReference type="ARBA" id="ARBA00001933"/>
    </source>
</evidence>
<comment type="similarity">
    <text evidence="3 4">Belongs to the DegT/DnrJ/EryC1 family.</text>
</comment>
<dbReference type="InterPro" id="IPR015421">
    <property type="entry name" value="PyrdxlP-dep_Trfase_major"/>
</dbReference>
<dbReference type="SUPFAM" id="SSF53383">
    <property type="entry name" value="PLP-dependent transferases"/>
    <property type="match status" value="1"/>
</dbReference>
<dbReference type="GO" id="GO:0030170">
    <property type="term" value="F:pyridoxal phosphate binding"/>
    <property type="evidence" value="ECO:0007669"/>
    <property type="project" value="TreeGrafter"/>
</dbReference>
<keyword evidence="6" id="KW-1185">Reference proteome</keyword>
<dbReference type="NCBIfam" id="NF011936">
    <property type="entry name" value="PRK15407.1"/>
    <property type="match status" value="1"/>
</dbReference>
<dbReference type="AlphaFoldDB" id="A0A1I1EZJ6"/>
<dbReference type="InterPro" id="IPR000653">
    <property type="entry name" value="DegT/StrS_aminotransferase"/>
</dbReference>
<dbReference type="InterPro" id="IPR015422">
    <property type="entry name" value="PyrdxlP-dep_Trfase_small"/>
</dbReference>
<gene>
    <name evidence="5" type="ORF">SAMN02745150_01329</name>
</gene>
<dbReference type="CDD" id="cd00616">
    <property type="entry name" value="AHBA_syn"/>
    <property type="match status" value="1"/>
</dbReference>
<comment type="cofactor">
    <cofactor evidence="1">
        <name>pyridoxal 5'-phosphate</name>
        <dbReference type="ChEBI" id="CHEBI:597326"/>
    </cofactor>
</comment>
<evidence type="ECO:0000256" key="2">
    <source>
        <dbReference type="ARBA" id="ARBA00022898"/>
    </source>
</evidence>
<dbReference type="RefSeq" id="WP_092319905.1">
    <property type="nucleotide sequence ID" value="NZ_FOKY01000021.1"/>
</dbReference>
<evidence type="ECO:0000256" key="4">
    <source>
        <dbReference type="RuleBase" id="RU004508"/>
    </source>
</evidence>
<proteinExistence type="inferred from homology"/>
<sequence length="447" mass="50690">MENKLKEQIIALTKEYAKEKFSSESFMPRKTNIPISGKVFDYHEVCNLVESALDFHLTTYRFNASFEKKLREFVGVKYALTCNSGSSANLLALSAMTSPLMKEKQILPGSEVITVAAGFPTTVNPILQNRLIPVFLDITLPTYNIDISMLEKSLSSKTRAIMLAHTLGNPFDLDAVMEFANKHNLWVVEDCCDSLGGTYGGKKLGTFGHVSTLSFYPAHHITMGEGGAVLTDDPMLKKAMESIRDWGRDCWCSPGCDDTCHKRFNMQFGGLPQGYDHKYVYSHLGYNLKITDMQAAVADAQIEKLPEFIAIRRRNYKLLMEKMSQFQEYFILPELTPKSDPSLFGFLLTVKKTAPFTRNEITQYLNEKKIGTRLLFAGNLTKQPYMKNVQYRVVGNLANTDVVMNNTFWIGLYHGITPEMIDYVVDSFKIFIHQKAVRNRCEKDCPE</sequence>
<dbReference type="PIRSF" id="PIRSF000390">
    <property type="entry name" value="PLP_StrS"/>
    <property type="match status" value="1"/>
</dbReference>
<dbReference type="Proteomes" id="UP000240042">
    <property type="component" value="Unassembled WGS sequence"/>
</dbReference>
<dbReference type="FunFam" id="3.40.640.10:FF:000079">
    <property type="entry name" value="LPS biosynthesis protein"/>
    <property type="match status" value="1"/>
</dbReference>
<evidence type="ECO:0000256" key="3">
    <source>
        <dbReference type="ARBA" id="ARBA00037999"/>
    </source>
</evidence>